<accession>A0A4R3I6V5</accession>
<evidence type="ECO:0000313" key="4">
    <source>
        <dbReference type="Proteomes" id="UP000295793"/>
    </source>
</evidence>
<evidence type="ECO:0000256" key="2">
    <source>
        <dbReference type="HAMAP-Rule" id="MF_00758"/>
    </source>
</evidence>
<dbReference type="HAMAP" id="MF_00758">
    <property type="entry name" value="UPF0301"/>
    <property type="match status" value="1"/>
</dbReference>
<dbReference type="InterPro" id="IPR003774">
    <property type="entry name" value="AlgH-like"/>
</dbReference>
<evidence type="ECO:0000256" key="1">
    <source>
        <dbReference type="ARBA" id="ARBA00009600"/>
    </source>
</evidence>
<sequence length="186" mass="20036">MSSMNLNHHFLIAMPNMADPYFAGSVTYILQHDSEGTMGLVINHQTDILMSEVYESSGIRIFGDDAGNAPVYQGGPVSSEQGFVLHPAGKTTWQASMVNQDLALTTSRDILDAIAIGVGPEDYLFCLGYSGWSAGQLEDELKHNAWLTVEADNAIIFNPDNSKKYQSALSKLGIDPLSLSSHGGLA</sequence>
<gene>
    <name evidence="3" type="ORF">BCF53_108199</name>
</gene>
<dbReference type="Gene3D" id="3.40.1740.10">
    <property type="entry name" value="VC0467-like"/>
    <property type="match status" value="1"/>
</dbReference>
<dbReference type="GO" id="GO:0005829">
    <property type="term" value="C:cytosol"/>
    <property type="evidence" value="ECO:0007669"/>
    <property type="project" value="TreeGrafter"/>
</dbReference>
<dbReference type="AlphaFoldDB" id="A0A4R3I6V5"/>
<name>A0A4R3I6V5_9GAMM</name>
<dbReference type="PANTHER" id="PTHR30327">
    <property type="entry name" value="UNCHARACTERIZED PROTEIN YQGE"/>
    <property type="match status" value="1"/>
</dbReference>
<dbReference type="SUPFAM" id="SSF143456">
    <property type="entry name" value="VC0467-like"/>
    <property type="match status" value="1"/>
</dbReference>
<dbReference type="Proteomes" id="UP000295793">
    <property type="component" value="Unassembled WGS sequence"/>
</dbReference>
<keyword evidence="4" id="KW-1185">Reference proteome</keyword>
<comment type="similarity">
    <text evidence="1 2">Belongs to the UPF0301 (AlgH) family.</text>
</comment>
<comment type="caution">
    <text evidence="3">The sequence shown here is derived from an EMBL/GenBank/DDBJ whole genome shotgun (WGS) entry which is preliminary data.</text>
</comment>
<dbReference type="PANTHER" id="PTHR30327:SF1">
    <property type="entry name" value="UPF0301 PROTEIN YQGE"/>
    <property type="match status" value="1"/>
</dbReference>
<organism evidence="3 4">
    <name type="scientific">Reinekea marinisedimentorum</name>
    <dbReference type="NCBI Taxonomy" id="230495"/>
    <lineage>
        <taxon>Bacteria</taxon>
        <taxon>Pseudomonadati</taxon>
        <taxon>Pseudomonadota</taxon>
        <taxon>Gammaproteobacteria</taxon>
        <taxon>Oceanospirillales</taxon>
        <taxon>Saccharospirillaceae</taxon>
        <taxon>Reinekea</taxon>
    </lineage>
</organism>
<protein>
    <recommendedName>
        <fullName evidence="2">UPF0301 protein BCF53_108199</fullName>
    </recommendedName>
</protein>
<reference evidence="3 4" key="1">
    <citation type="submission" date="2019-03" db="EMBL/GenBank/DDBJ databases">
        <title>Genomic Encyclopedia of Archaeal and Bacterial Type Strains, Phase II (KMG-II): from individual species to whole genera.</title>
        <authorList>
            <person name="Goeker M."/>
        </authorList>
    </citation>
    <scope>NUCLEOTIDE SEQUENCE [LARGE SCALE GENOMIC DNA]</scope>
    <source>
        <strain evidence="3 4">DSM 15388</strain>
    </source>
</reference>
<dbReference type="NCBIfam" id="NF001266">
    <property type="entry name" value="PRK00228.1-1"/>
    <property type="match status" value="1"/>
</dbReference>
<evidence type="ECO:0000313" key="3">
    <source>
        <dbReference type="EMBL" id="TCS40830.1"/>
    </source>
</evidence>
<dbReference type="EMBL" id="SLZR01000008">
    <property type="protein sequence ID" value="TCS40830.1"/>
    <property type="molecule type" value="Genomic_DNA"/>
</dbReference>
<dbReference type="RefSeq" id="WP_132701794.1">
    <property type="nucleotide sequence ID" value="NZ_SLZR01000008.1"/>
</dbReference>
<proteinExistence type="inferred from homology"/>
<dbReference type="OrthoDB" id="9807486at2"/>
<dbReference type="Pfam" id="PF02622">
    <property type="entry name" value="DUF179"/>
    <property type="match status" value="1"/>
</dbReference>